<dbReference type="PANTHER" id="PTHR11922:SF2">
    <property type="entry name" value="GMP SYNTHASE [GLUTAMINE-HYDROLYZING]"/>
    <property type="match status" value="1"/>
</dbReference>
<dbReference type="SUPFAM" id="SSF52317">
    <property type="entry name" value="Class I glutamine amidotransferase-like"/>
    <property type="match status" value="1"/>
</dbReference>
<evidence type="ECO:0000256" key="5">
    <source>
        <dbReference type="ARBA" id="ARBA00022749"/>
    </source>
</evidence>
<reference evidence="12 13" key="1">
    <citation type="journal article" date="2010" name="Stand. Genomic Sci.">
        <title>Complete genome sequence of Haliangium ochraceum type strain (SMP-2).</title>
        <authorList>
            <consortium name="US DOE Joint Genome Institute (JGI-PGF)"/>
            <person name="Ivanova N."/>
            <person name="Daum C."/>
            <person name="Lang E."/>
            <person name="Abt B."/>
            <person name="Kopitz M."/>
            <person name="Saunders E."/>
            <person name="Lapidus A."/>
            <person name="Lucas S."/>
            <person name="Glavina Del Rio T."/>
            <person name="Nolan M."/>
            <person name="Tice H."/>
            <person name="Copeland A."/>
            <person name="Cheng J.F."/>
            <person name="Chen F."/>
            <person name="Bruce D."/>
            <person name="Goodwin L."/>
            <person name="Pitluck S."/>
            <person name="Mavromatis K."/>
            <person name="Pati A."/>
            <person name="Mikhailova N."/>
            <person name="Chen A."/>
            <person name="Palaniappan K."/>
            <person name="Land M."/>
            <person name="Hauser L."/>
            <person name="Chang Y.J."/>
            <person name="Jeffries C.D."/>
            <person name="Detter J.C."/>
            <person name="Brettin T."/>
            <person name="Rohde M."/>
            <person name="Goker M."/>
            <person name="Bristow J."/>
            <person name="Markowitz V."/>
            <person name="Eisen J.A."/>
            <person name="Hugenholtz P."/>
            <person name="Kyrpides N.C."/>
            <person name="Klenk H.P."/>
        </authorList>
    </citation>
    <scope>NUCLEOTIDE SEQUENCE [LARGE SCALE GENOMIC DNA]</scope>
    <source>
        <strain evidence="13">DSM 14365 / CIP 107738 / JCM 11303 / AJ 13395 / SMP-2</strain>
    </source>
</reference>
<evidence type="ECO:0000256" key="2">
    <source>
        <dbReference type="ARBA" id="ARBA00005153"/>
    </source>
</evidence>
<evidence type="ECO:0000256" key="10">
    <source>
        <dbReference type="PROSITE-ProRule" id="PRU00886"/>
    </source>
</evidence>
<dbReference type="Pfam" id="PF00958">
    <property type="entry name" value="GMP_synt_C"/>
    <property type="match status" value="1"/>
</dbReference>
<dbReference type="InterPro" id="IPR029062">
    <property type="entry name" value="Class_I_gatase-like"/>
</dbReference>
<organism evidence="12 13">
    <name type="scientific">Haliangium ochraceum (strain DSM 14365 / JCM 11303 / SMP-2)</name>
    <dbReference type="NCBI Taxonomy" id="502025"/>
    <lineage>
        <taxon>Bacteria</taxon>
        <taxon>Pseudomonadati</taxon>
        <taxon>Myxococcota</taxon>
        <taxon>Polyangia</taxon>
        <taxon>Haliangiales</taxon>
        <taxon>Kofleriaceae</taxon>
        <taxon>Haliangium</taxon>
    </lineage>
</organism>
<dbReference type="STRING" id="502025.Hoch_3458"/>
<comment type="pathway">
    <text evidence="2 9">Purine metabolism; GMP biosynthesis; GMP from XMP (L-Gln route): step 1/1.</text>
</comment>
<comment type="function">
    <text evidence="1 9">Catalyzes the synthesis of GMP from XMP.</text>
</comment>
<dbReference type="InterPro" id="IPR025777">
    <property type="entry name" value="GMPS_ATP_PPase_dom"/>
</dbReference>
<feature type="domain" description="GMPS ATP-PPase" evidence="11">
    <location>
        <begin position="208"/>
        <end position="400"/>
    </location>
</feature>
<dbReference type="PROSITE" id="PS51553">
    <property type="entry name" value="GMPS_ATP_PPASE"/>
    <property type="match status" value="1"/>
</dbReference>
<evidence type="ECO:0000259" key="11">
    <source>
        <dbReference type="PROSITE" id="PS51553"/>
    </source>
</evidence>
<dbReference type="eggNOG" id="COG0518">
    <property type="taxonomic scope" value="Bacteria"/>
</dbReference>
<feature type="active site" evidence="9">
    <location>
        <position position="181"/>
    </location>
</feature>
<keyword evidence="5 9" id="KW-0332">GMP biosynthesis</keyword>
<dbReference type="InterPro" id="IPR014729">
    <property type="entry name" value="Rossmann-like_a/b/a_fold"/>
</dbReference>
<dbReference type="InterPro" id="IPR004739">
    <property type="entry name" value="GMP_synth_GATase"/>
</dbReference>
<name>D0LW28_HALO1</name>
<dbReference type="Proteomes" id="UP000001880">
    <property type="component" value="Chromosome"/>
</dbReference>
<keyword evidence="7 9" id="KW-0067">ATP-binding</keyword>
<comment type="catalytic activity">
    <reaction evidence="9">
        <text>XMP + L-glutamine + ATP + H2O = GMP + L-glutamate + AMP + diphosphate + 2 H(+)</text>
        <dbReference type="Rhea" id="RHEA:11680"/>
        <dbReference type="ChEBI" id="CHEBI:15377"/>
        <dbReference type="ChEBI" id="CHEBI:15378"/>
        <dbReference type="ChEBI" id="CHEBI:29985"/>
        <dbReference type="ChEBI" id="CHEBI:30616"/>
        <dbReference type="ChEBI" id="CHEBI:33019"/>
        <dbReference type="ChEBI" id="CHEBI:57464"/>
        <dbReference type="ChEBI" id="CHEBI:58115"/>
        <dbReference type="ChEBI" id="CHEBI:58359"/>
        <dbReference type="ChEBI" id="CHEBI:456215"/>
        <dbReference type="EC" id="6.3.5.2"/>
    </reaction>
</comment>
<dbReference type="MEROPS" id="C26.957"/>
<dbReference type="NCBIfam" id="TIGR00888">
    <property type="entry name" value="guaA_Nterm"/>
    <property type="match status" value="1"/>
</dbReference>
<evidence type="ECO:0000256" key="8">
    <source>
        <dbReference type="ARBA" id="ARBA00022962"/>
    </source>
</evidence>
<keyword evidence="8 9" id="KW-0315">Glutamine amidotransferase</keyword>
<gene>
    <name evidence="9" type="primary">guaA</name>
    <name evidence="12" type="ordered locus">Hoch_3458</name>
</gene>
<keyword evidence="3 9" id="KW-0436">Ligase</keyword>
<proteinExistence type="inferred from homology"/>
<dbReference type="PROSITE" id="PS51273">
    <property type="entry name" value="GATASE_TYPE_1"/>
    <property type="match status" value="1"/>
</dbReference>
<dbReference type="PRINTS" id="PR00096">
    <property type="entry name" value="GATASE"/>
</dbReference>
<feature type="active site" description="Nucleophile" evidence="9">
    <location>
        <position position="92"/>
    </location>
</feature>
<dbReference type="FunFam" id="3.40.50.880:FF:000001">
    <property type="entry name" value="GMP synthase [glutamine-hydrolyzing]"/>
    <property type="match status" value="1"/>
</dbReference>
<comment type="subunit">
    <text evidence="9">Homodimer.</text>
</comment>
<dbReference type="InterPro" id="IPR022955">
    <property type="entry name" value="GMP_synthase"/>
</dbReference>
<dbReference type="GO" id="GO:0006529">
    <property type="term" value="P:asparagine biosynthetic process"/>
    <property type="evidence" value="ECO:0007669"/>
    <property type="project" value="InterPro"/>
</dbReference>
<dbReference type="FunFam" id="3.40.50.620:FF:000001">
    <property type="entry name" value="GMP synthase [glutamine-hydrolyzing]"/>
    <property type="match status" value="1"/>
</dbReference>
<dbReference type="EC" id="6.3.5.2" evidence="9"/>
<keyword evidence="4 9" id="KW-0547">Nucleotide-binding</keyword>
<dbReference type="NCBIfam" id="TIGR00884">
    <property type="entry name" value="guaA_Cterm"/>
    <property type="match status" value="1"/>
</dbReference>
<dbReference type="GO" id="GO:0005829">
    <property type="term" value="C:cytosol"/>
    <property type="evidence" value="ECO:0007669"/>
    <property type="project" value="TreeGrafter"/>
</dbReference>
<dbReference type="Gene3D" id="3.30.300.10">
    <property type="match status" value="1"/>
</dbReference>
<sequence length="525" mass="57540">MHGSMSISVHSERETVLILDFGSQYTQLIARRVREHGVYSEIHPYRMPLDEIRAMDPVAIVLSGGPSSCYAEGAPSVSEELFALGKPILGICYGAQLTAKLLGGTVEPADKHEYGRAAVRVSEEGGLFANLKAAAPLHVWMSHGDRVTALPPGFQLIGDSDNSPSAAFADLERKIFCVQFHPEVAHTPRGMEILGNFLFRVVGCVGDWSMSSFAEEAAAAVRAEVGDDGRVICALSGGVDSSVVAALLHKAIGDRLTCIFVDNGLLRAGERETVASVFRDHFRIDLHVIDAEQRFLDRLADITDPEHKRKLIGREFIAVFEEESQHIENAAYLAQGTLYPDVIESVSFKGPSAVIKSHHNVGGLPERMKLKLIEPLRELFKDEVRVLGAELGLPRHILMRQPFPGPGLAVRCLGALTAPRLSSLRQADAIIEEEVRAAGLYEQIWQSFGVLLPVRSVGVMGDMRTYEEALAVRAVHSLDGMTADWVQLPYDLLARVSTRVINEVRGINRVVYDITSKPPGTIEWE</sequence>
<dbReference type="EMBL" id="CP001804">
    <property type="protein sequence ID" value="ACY15960.1"/>
    <property type="molecule type" value="Genomic_DNA"/>
</dbReference>
<dbReference type="InterPro" id="IPR001962">
    <property type="entry name" value="Asn_synthase"/>
</dbReference>
<evidence type="ECO:0000256" key="7">
    <source>
        <dbReference type="ARBA" id="ARBA00022840"/>
    </source>
</evidence>
<dbReference type="CDD" id="cd01742">
    <property type="entry name" value="GATase1_GMP_Synthase"/>
    <property type="match status" value="1"/>
</dbReference>
<dbReference type="InterPro" id="IPR001674">
    <property type="entry name" value="GMP_synth_C"/>
</dbReference>
<evidence type="ECO:0000256" key="3">
    <source>
        <dbReference type="ARBA" id="ARBA00022598"/>
    </source>
</evidence>
<dbReference type="SUPFAM" id="SSF54810">
    <property type="entry name" value="GMP synthetase C-terminal dimerisation domain"/>
    <property type="match status" value="1"/>
</dbReference>
<dbReference type="GO" id="GO:0003921">
    <property type="term" value="F:GMP synthase activity"/>
    <property type="evidence" value="ECO:0007669"/>
    <property type="project" value="InterPro"/>
</dbReference>
<dbReference type="HOGENOM" id="CLU_014340_0_5_7"/>
<dbReference type="InterPro" id="IPR017926">
    <property type="entry name" value="GATASE"/>
</dbReference>
<evidence type="ECO:0000313" key="12">
    <source>
        <dbReference type="EMBL" id="ACY15960.1"/>
    </source>
</evidence>
<evidence type="ECO:0000256" key="6">
    <source>
        <dbReference type="ARBA" id="ARBA00022755"/>
    </source>
</evidence>
<feature type="binding site" evidence="10">
    <location>
        <begin position="236"/>
        <end position="242"/>
    </location>
    <ligand>
        <name>ATP</name>
        <dbReference type="ChEBI" id="CHEBI:30616"/>
    </ligand>
</feature>
<dbReference type="Pfam" id="PF00733">
    <property type="entry name" value="Asn_synthase"/>
    <property type="match status" value="1"/>
</dbReference>
<dbReference type="PANTHER" id="PTHR11922">
    <property type="entry name" value="GMP SYNTHASE-RELATED"/>
    <property type="match status" value="1"/>
</dbReference>
<keyword evidence="13" id="KW-1185">Reference proteome</keyword>
<evidence type="ECO:0000256" key="4">
    <source>
        <dbReference type="ARBA" id="ARBA00022741"/>
    </source>
</evidence>
<dbReference type="eggNOG" id="COG0519">
    <property type="taxonomic scope" value="Bacteria"/>
</dbReference>
<protein>
    <recommendedName>
        <fullName evidence="9">GMP synthase [glutamine-hydrolyzing]</fullName>
        <ecNumber evidence="9">6.3.5.2</ecNumber>
    </recommendedName>
    <alternativeName>
        <fullName evidence="9">GMP synthetase</fullName>
    </alternativeName>
    <alternativeName>
        <fullName evidence="9">Glutamine amidotransferase</fullName>
    </alternativeName>
</protein>
<dbReference type="Pfam" id="PF00117">
    <property type="entry name" value="GATase"/>
    <property type="match status" value="1"/>
</dbReference>
<evidence type="ECO:0000256" key="9">
    <source>
        <dbReference type="HAMAP-Rule" id="MF_00344"/>
    </source>
</evidence>
<evidence type="ECO:0000256" key="1">
    <source>
        <dbReference type="ARBA" id="ARBA00002332"/>
    </source>
</evidence>
<dbReference type="Gene3D" id="3.40.50.880">
    <property type="match status" value="1"/>
</dbReference>
<dbReference type="UniPathway" id="UPA00189">
    <property type="reaction ID" value="UER00296"/>
</dbReference>
<dbReference type="NCBIfam" id="NF000848">
    <property type="entry name" value="PRK00074.1"/>
    <property type="match status" value="1"/>
</dbReference>
<keyword evidence="6 9" id="KW-0658">Purine biosynthesis</keyword>
<dbReference type="GO" id="GO:0004066">
    <property type="term" value="F:asparagine synthase (glutamine-hydrolyzing) activity"/>
    <property type="evidence" value="ECO:0007669"/>
    <property type="project" value="InterPro"/>
</dbReference>
<dbReference type="FunFam" id="3.30.300.10:FF:000002">
    <property type="entry name" value="GMP synthase [glutamine-hydrolyzing]"/>
    <property type="match status" value="1"/>
</dbReference>
<evidence type="ECO:0000313" key="13">
    <source>
        <dbReference type="Proteomes" id="UP000001880"/>
    </source>
</evidence>
<dbReference type="SUPFAM" id="SSF52402">
    <property type="entry name" value="Adenine nucleotide alpha hydrolases-like"/>
    <property type="match status" value="1"/>
</dbReference>
<dbReference type="CDD" id="cd01997">
    <property type="entry name" value="GMP_synthase_C"/>
    <property type="match status" value="1"/>
</dbReference>
<dbReference type="GO" id="GO:0005524">
    <property type="term" value="F:ATP binding"/>
    <property type="evidence" value="ECO:0007669"/>
    <property type="project" value="UniProtKB-UniRule"/>
</dbReference>
<dbReference type="Gene3D" id="3.40.50.620">
    <property type="entry name" value="HUPs"/>
    <property type="match status" value="1"/>
</dbReference>
<feature type="active site" evidence="9">
    <location>
        <position position="183"/>
    </location>
</feature>
<dbReference type="KEGG" id="hoh:Hoch_3458"/>
<dbReference type="AlphaFoldDB" id="D0LW28"/>
<dbReference type="HAMAP" id="MF_00344">
    <property type="entry name" value="GMP_synthase"/>
    <property type="match status" value="1"/>
</dbReference>
<accession>D0LW28</accession>